<sequence length="174" mass="19713">MNQAEQFPLPRQLGGLSTALNVGHDPMKYLHEFLVAVGIGLLAYGFNQPWSAYDAAEVKRIEFMADTEKFAYAYSEFARRVNEQIALHRSCIEQGQDCDEEETKEKMRNLDPAATEWGNKANLLKVENQKAMRLAMHYQKMKTIWLTVGVLSCLLGMVVLGFGLRGVLRAQSQR</sequence>
<proteinExistence type="predicted"/>
<dbReference type="EMBL" id="AGTR01000030">
    <property type="protein sequence ID" value="EHJ04993.1"/>
    <property type="molecule type" value="Genomic_DNA"/>
</dbReference>
<evidence type="ECO:0000313" key="2">
    <source>
        <dbReference type="EMBL" id="EHJ04993.1"/>
    </source>
</evidence>
<dbReference type="Proteomes" id="UP000003208">
    <property type="component" value="Unassembled WGS sequence"/>
</dbReference>
<keyword evidence="1" id="KW-0812">Transmembrane</keyword>
<name>G6YS39_9GAMM</name>
<dbReference type="RefSeq" id="WP_008172227.1">
    <property type="nucleotide sequence ID" value="NZ_AGTR01000030.1"/>
</dbReference>
<dbReference type="AlphaFoldDB" id="G6YS39"/>
<evidence type="ECO:0008006" key="4">
    <source>
        <dbReference type="Google" id="ProtNLM"/>
    </source>
</evidence>
<keyword evidence="1" id="KW-0472">Membrane</keyword>
<keyword evidence="3" id="KW-1185">Reference proteome</keyword>
<keyword evidence="1" id="KW-1133">Transmembrane helix</keyword>
<evidence type="ECO:0000313" key="3">
    <source>
        <dbReference type="Proteomes" id="UP000003208"/>
    </source>
</evidence>
<feature type="transmembrane region" description="Helical" evidence="1">
    <location>
        <begin position="143"/>
        <end position="164"/>
    </location>
</feature>
<evidence type="ECO:0000256" key="1">
    <source>
        <dbReference type="SAM" id="Phobius"/>
    </source>
</evidence>
<organism evidence="2 3">
    <name type="scientific">Marinobacter manganoxydans MnI7-9</name>
    <dbReference type="NCBI Taxonomy" id="1094979"/>
    <lineage>
        <taxon>Bacteria</taxon>
        <taxon>Pseudomonadati</taxon>
        <taxon>Pseudomonadota</taxon>
        <taxon>Gammaproteobacteria</taxon>
        <taxon>Pseudomonadales</taxon>
        <taxon>Marinobacteraceae</taxon>
        <taxon>Marinobacter</taxon>
    </lineage>
</organism>
<protein>
    <recommendedName>
        <fullName evidence="4">Transmembrane protein</fullName>
    </recommendedName>
</protein>
<gene>
    <name evidence="2" type="ORF">KYE_08383</name>
</gene>
<reference evidence="2 3" key="1">
    <citation type="journal article" date="2012" name="J. Bacteriol.">
        <title>Genome sequence of deep-sea manganese-oxidizing bacterium Marinobacter manganoxydans MnI7-9.</title>
        <authorList>
            <person name="Wang H."/>
            <person name="Li H."/>
            <person name="Shao Z."/>
            <person name="Liao S."/>
            <person name="Johnstone L."/>
            <person name="Rensing C."/>
            <person name="Wang G."/>
        </authorList>
    </citation>
    <scope>NUCLEOTIDE SEQUENCE [LARGE SCALE GENOMIC DNA]</scope>
    <source>
        <strain evidence="2 3">MnI7-9</strain>
    </source>
</reference>
<accession>G6YS39</accession>